<dbReference type="Proteomes" id="UP000695000">
    <property type="component" value="Unplaced"/>
</dbReference>
<dbReference type="Gene3D" id="3.10.200.10">
    <property type="entry name" value="Alpha carbonic anhydrase"/>
    <property type="match status" value="1"/>
</dbReference>
<dbReference type="InterPro" id="IPR018338">
    <property type="entry name" value="Carbonic_anhydrase_a-class_CS"/>
</dbReference>
<evidence type="ECO:0000259" key="5">
    <source>
        <dbReference type="PROSITE" id="PS51144"/>
    </source>
</evidence>
<dbReference type="InterPro" id="IPR036398">
    <property type="entry name" value="CA_dom_sf"/>
</dbReference>
<gene>
    <name evidence="7" type="primary">LOC108559323</name>
</gene>
<dbReference type="PANTHER" id="PTHR18952">
    <property type="entry name" value="CARBONIC ANHYDRASE"/>
    <property type="match status" value="1"/>
</dbReference>
<comment type="function">
    <text evidence="4">Reversible hydration of carbon dioxide.</text>
</comment>
<dbReference type="GeneID" id="108559323"/>
<evidence type="ECO:0000313" key="7">
    <source>
        <dbReference type="RefSeq" id="XP_017772054.1"/>
    </source>
</evidence>
<dbReference type="PROSITE" id="PS51144">
    <property type="entry name" value="ALPHA_CA_2"/>
    <property type="match status" value="1"/>
</dbReference>
<proteinExistence type="inferred from homology"/>
<feature type="domain" description="Alpha-carbonic anhydrase" evidence="5">
    <location>
        <begin position="55"/>
        <end position="313"/>
    </location>
</feature>
<dbReference type="RefSeq" id="XP_017772054.1">
    <property type="nucleotide sequence ID" value="XM_017916565.1"/>
</dbReference>
<keyword evidence="3 4" id="KW-0862">Zinc</keyword>
<keyword evidence="6" id="KW-1185">Reference proteome</keyword>
<keyword evidence="4" id="KW-0456">Lyase</keyword>
<dbReference type="SUPFAM" id="SSF51069">
    <property type="entry name" value="Carbonic anhydrase"/>
    <property type="match status" value="1"/>
</dbReference>
<accession>A0ABM1MBV4</accession>
<evidence type="ECO:0000256" key="4">
    <source>
        <dbReference type="RuleBase" id="RU367011"/>
    </source>
</evidence>
<dbReference type="Pfam" id="PF00194">
    <property type="entry name" value="Carb_anhydrase"/>
    <property type="match status" value="1"/>
</dbReference>
<evidence type="ECO:0000256" key="2">
    <source>
        <dbReference type="ARBA" id="ARBA00022723"/>
    </source>
</evidence>
<dbReference type="InterPro" id="IPR001148">
    <property type="entry name" value="CA_dom"/>
</dbReference>
<name>A0ABM1MBV4_NICVS</name>
<evidence type="ECO:0000256" key="1">
    <source>
        <dbReference type="ARBA" id="ARBA00010718"/>
    </source>
</evidence>
<organism evidence="6 7">
    <name type="scientific">Nicrophorus vespilloides</name>
    <name type="common">Boreal carrion beetle</name>
    <dbReference type="NCBI Taxonomy" id="110193"/>
    <lineage>
        <taxon>Eukaryota</taxon>
        <taxon>Metazoa</taxon>
        <taxon>Ecdysozoa</taxon>
        <taxon>Arthropoda</taxon>
        <taxon>Hexapoda</taxon>
        <taxon>Insecta</taxon>
        <taxon>Pterygota</taxon>
        <taxon>Neoptera</taxon>
        <taxon>Endopterygota</taxon>
        <taxon>Coleoptera</taxon>
        <taxon>Polyphaga</taxon>
        <taxon>Staphyliniformia</taxon>
        <taxon>Silphidae</taxon>
        <taxon>Nicrophorinae</taxon>
        <taxon>Nicrophorus</taxon>
    </lineage>
</organism>
<evidence type="ECO:0000313" key="6">
    <source>
        <dbReference type="Proteomes" id="UP000695000"/>
    </source>
</evidence>
<comment type="cofactor">
    <cofactor evidence="4">
        <name>Zn(2+)</name>
        <dbReference type="ChEBI" id="CHEBI:29105"/>
    </cofactor>
</comment>
<protein>
    <recommendedName>
        <fullName evidence="4">Carbonic anhydrase</fullName>
        <ecNumber evidence="4">4.2.1.1</ecNumber>
    </recommendedName>
</protein>
<comment type="catalytic activity">
    <reaction evidence="4">
        <text>hydrogencarbonate + H(+) = CO2 + H2O</text>
        <dbReference type="Rhea" id="RHEA:10748"/>
        <dbReference type="ChEBI" id="CHEBI:15377"/>
        <dbReference type="ChEBI" id="CHEBI:15378"/>
        <dbReference type="ChEBI" id="CHEBI:16526"/>
        <dbReference type="ChEBI" id="CHEBI:17544"/>
        <dbReference type="EC" id="4.2.1.1"/>
    </reaction>
</comment>
<evidence type="ECO:0000256" key="3">
    <source>
        <dbReference type="ARBA" id="ARBA00022833"/>
    </source>
</evidence>
<sequence length="313" mass="35410">MILGLVWGEVCKDPDGKADKSAEFPAKEYEYDVRPNLFIGKEHLLGKSKSHGDKTPFTYSSGPYGPSRWPKLYPKCGGKQQSPINIDISSLKRINLSKLKWSPQFEKIPEKLAVTNNEHTVTVEVTFPKNEKGLLEGGPLTKPYKFSSIHFHWSSSDHRGSEHTIDKKSFPMEMHVIFYRSDLNATVAMKTDKGLVIIGYIFEIGDKCNDAIATLMEVSEQLKLEPDNSIDLQNVFRLDSLFDMIEKEYVTYIGSMTTPPCYETVIWIVSPYTLTLTKKQMEKFRSISGSSKGFGDNYRAIQALNGRAVNFVN</sequence>
<dbReference type="PROSITE" id="PS00162">
    <property type="entry name" value="ALPHA_CA_1"/>
    <property type="match status" value="1"/>
</dbReference>
<reference evidence="7" key="1">
    <citation type="submission" date="2025-08" db="UniProtKB">
        <authorList>
            <consortium name="RefSeq"/>
        </authorList>
    </citation>
    <scope>IDENTIFICATION</scope>
    <source>
        <tissue evidence="7">Whole Larva</tissue>
    </source>
</reference>
<dbReference type="CDD" id="cd00326">
    <property type="entry name" value="alpha_CA"/>
    <property type="match status" value="1"/>
</dbReference>
<keyword evidence="2 4" id="KW-0479">Metal-binding</keyword>
<comment type="similarity">
    <text evidence="1 4">Belongs to the alpha-carbonic anhydrase family.</text>
</comment>
<dbReference type="PANTHER" id="PTHR18952:SF124">
    <property type="entry name" value="CARBONIC ANHYDRASE 7"/>
    <property type="match status" value="1"/>
</dbReference>
<dbReference type="EC" id="4.2.1.1" evidence="4"/>
<dbReference type="SMART" id="SM01057">
    <property type="entry name" value="Carb_anhydrase"/>
    <property type="match status" value="1"/>
</dbReference>
<dbReference type="InterPro" id="IPR023561">
    <property type="entry name" value="Carbonic_anhydrase_a-class"/>
</dbReference>